<dbReference type="SUPFAM" id="SSF55785">
    <property type="entry name" value="PYP-like sensor domain (PAS domain)"/>
    <property type="match status" value="2"/>
</dbReference>
<dbReference type="NCBIfam" id="TIGR00229">
    <property type="entry name" value="sensory_box"/>
    <property type="match status" value="2"/>
</dbReference>
<evidence type="ECO:0000259" key="1">
    <source>
        <dbReference type="PROSITE" id="PS50112"/>
    </source>
</evidence>
<dbReference type="NCBIfam" id="TIGR00254">
    <property type="entry name" value="GGDEF"/>
    <property type="match status" value="1"/>
</dbReference>
<dbReference type="InterPro" id="IPR000014">
    <property type="entry name" value="PAS"/>
</dbReference>
<dbReference type="AlphaFoldDB" id="E3DRW0"/>
<reference evidence="4 5" key="2">
    <citation type="journal article" date="2011" name="Stand. Genomic Sci.">
        <title>Complete genome sequence of the extremely halophilic Halanaerobium praevalens type strain (GSL).</title>
        <authorList>
            <person name="Ivanova N."/>
            <person name="Sikorski J."/>
            <person name="Chertkov O."/>
            <person name="Nolan M."/>
            <person name="Lucas S."/>
            <person name="Hammon N."/>
            <person name="Deshpande S."/>
            <person name="Cheng J.F."/>
            <person name="Tapia R."/>
            <person name="Han C."/>
            <person name="Goodwin L."/>
            <person name="Pitluck S."/>
            <person name="Huntemann M."/>
            <person name="Liolios K."/>
            <person name="Pagani I."/>
            <person name="Mavromatis K."/>
            <person name="Ovchinikova G."/>
            <person name="Pati A."/>
            <person name="Chen A."/>
            <person name="Palaniappan K."/>
            <person name="Land M."/>
            <person name="Hauser L."/>
            <person name="Brambilla E.M."/>
            <person name="Kannan K.P."/>
            <person name="Rohde M."/>
            <person name="Tindall B.J."/>
            <person name="Goker M."/>
            <person name="Detter J.C."/>
            <person name="Woyke T."/>
            <person name="Bristow J."/>
            <person name="Eisen J.A."/>
            <person name="Markowitz V."/>
            <person name="Hugenholtz P."/>
            <person name="Kyrpides N.C."/>
            <person name="Klenk H.P."/>
            <person name="Lapidus A."/>
        </authorList>
    </citation>
    <scope>NUCLEOTIDE SEQUENCE [LARGE SCALE GENOMIC DNA]</scope>
    <source>
        <strain evidence="5">ATCC 33744 / DSM 2228 / GSL</strain>
    </source>
</reference>
<dbReference type="KEGG" id="hpk:Hprae_2055"/>
<dbReference type="InterPro" id="IPR000160">
    <property type="entry name" value="GGDEF_dom"/>
</dbReference>
<dbReference type="Proteomes" id="UP000006866">
    <property type="component" value="Chromosome"/>
</dbReference>
<evidence type="ECO:0000313" key="4">
    <source>
        <dbReference type="EMBL" id="ADO78174.1"/>
    </source>
</evidence>
<evidence type="ECO:0000313" key="5">
    <source>
        <dbReference type="Proteomes" id="UP000006866"/>
    </source>
</evidence>
<dbReference type="InterPro" id="IPR043128">
    <property type="entry name" value="Rev_trsase/Diguanyl_cyclase"/>
</dbReference>
<name>E3DRW0_HALPG</name>
<dbReference type="Pfam" id="PF08447">
    <property type="entry name" value="PAS_3"/>
    <property type="match status" value="1"/>
</dbReference>
<dbReference type="Pfam" id="PF00989">
    <property type="entry name" value="PAS"/>
    <property type="match status" value="1"/>
</dbReference>
<dbReference type="PATRIC" id="fig|572479.3.peg.2092"/>
<dbReference type="CDD" id="cd00130">
    <property type="entry name" value="PAS"/>
    <property type="match status" value="2"/>
</dbReference>
<evidence type="ECO:0000259" key="3">
    <source>
        <dbReference type="PROSITE" id="PS50887"/>
    </source>
</evidence>
<reference evidence="5" key="1">
    <citation type="submission" date="2010-10" db="EMBL/GenBank/DDBJ databases">
        <title>The complete genome of Halanaerobium praevalens DSM 2228.</title>
        <authorList>
            <consortium name="US DOE Joint Genome Institute (JGI-PGF)"/>
            <person name="Lucas S."/>
            <person name="Copeland A."/>
            <person name="Lapidus A."/>
            <person name="Glavina del Rio T."/>
            <person name="Dalin E."/>
            <person name="Tice H."/>
            <person name="Bruce D."/>
            <person name="Goodwin L."/>
            <person name="Pitluck S."/>
            <person name="Kyrpides N."/>
            <person name="Mavromatis K."/>
            <person name="Ivanova N."/>
            <person name="Ovchinnikova G."/>
            <person name="Chertkov O."/>
            <person name="Detter J.C."/>
            <person name="Han C."/>
            <person name="Larimer F."/>
            <person name="Land M."/>
            <person name="Hauser L."/>
            <person name="Markowitz V."/>
            <person name="Cheng J.-F."/>
            <person name="Hugenholtz P."/>
            <person name="Woyke T."/>
            <person name="Wu D."/>
            <person name="Tindall B."/>
            <person name="Pomrenke H.G."/>
            <person name="Brambilla E."/>
            <person name="Klenk H.-P."/>
            <person name="Eisen J.A."/>
        </authorList>
    </citation>
    <scope>NUCLEOTIDE SEQUENCE [LARGE SCALE GENOMIC DNA]</scope>
    <source>
        <strain evidence="5">ATCC 33744 / DSM 2228 / GSL</strain>
    </source>
</reference>
<dbReference type="HOGENOM" id="CLU_037495_0_0_9"/>
<sequence length="410" mass="47630">MQRQGQILDNVFKNLPQAIILVDHNLKIIRVNHQAEIVFGISQVVSKNQYLFDFIQPQIASQAKYDLVNNIVKKYRYEQKIKFKVGTKTKVCKINSFRVKNGGFDNCICILINDITENEKRKRELKEVKERLELAVDGAKIGIWDWNVKTNAVHYNHNWAQMLGYQLSELEKNINTWLKLLHSEDEARIFEKMNDHFQGKTAIYSSQYRLLTKSGSWKWIRDIGKVIERDNTGAVKRIVGVHIDIDQQKRAAKEIEYLSIHDELTGLYNRRYFNKRLAELRNSYQYPISLIIGDIDNLKIINDNYGHSMGDHYIKKTAAALEKSLREDDIVARIGGDEFAIILARTDQNLAQTVISRIERNIKIENQKGELPEPLTIALGSETVTEQVADLEKCFNQADQKMYQQKKFRA</sequence>
<dbReference type="InterPro" id="IPR035965">
    <property type="entry name" value="PAS-like_dom_sf"/>
</dbReference>
<dbReference type="PANTHER" id="PTHR44757">
    <property type="entry name" value="DIGUANYLATE CYCLASE DGCP"/>
    <property type="match status" value="1"/>
</dbReference>
<dbReference type="InterPro" id="IPR052155">
    <property type="entry name" value="Biofilm_reg_signaling"/>
</dbReference>
<dbReference type="InterPro" id="IPR029787">
    <property type="entry name" value="Nucleotide_cyclase"/>
</dbReference>
<proteinExistence type="predicted"/>
<dbReference type="InterPro" id="IPR013767">
    <property type="entry name" value="PAS_fold"/>
</dbReference>
<dbReference type="SMART" id="SM00267">
    <property type="entry name" value="GGDEF"/>
    <property type="match status" value="1"/>
</dbReference>
<dbReference type="InterPro" id="IPR013655">
    <property type="entry name" value="PAS_fold_3"/>
</dbReference>
<keyword evidence="5" id="KW-1185">Reference proteome</keyword>
<dbReference type="STRING" id="572479.Hprae_2055"/>
<dbReference type="InterPro" id="IPR000700">
    <property type="entry name" value="PAS-assoc_C"/>
</dbReference>
<dbReference type="SUPFAM" id="SSF55073">
    <property type="entry name" value="Nucleotide cyclase"/>
    <property type="match status" value="1"/>
</dbReference>
<gene>
    <name evidence="4" type="ordered locus">Hprae_2055</name>
</gene>
<dbReference type="PROSITE" id="PS50113">
    <property type="entry name" value="PAC"/>
    <property type="match status" value="1"/>
</dbReference>
<dbReference type="PROSITE" id="PS50887">
    <property type="entry name" value="GGDEF"/>
    <property type="match status" value="1"/>
</dbReference>
<feature type="domain" description="PAC" evidence="2">
    <location>
        <begin position="204"/>
        <end position="257"/>
    </location>
</feature>
<dbReference type="SMART" id="SM00086">
    <property type="entry name" value="PAC"/>
    <property type="match status" value="1"/>
</dbReference>
<dbReference type="Gene3D" id="3.30.450.20">
    <property type="entry name" value="PAS domain"/>
    <property type="match status" value="2"/>
</dbReference>
<accession>E3DRW0</accession>
<dbReference type="SMART" id="SM00091">
    <property type="entry name" value="PAS"/>
    <property type="match status" value="2"/>
</dbReference>
<dbReference type="Pfam" id="PF00990">
    <property type="entry name" value="GGDEF"/>
    <property type="match status" value="1"/>
</dbReference>
<dbReference type="InterPro" id="IPR001610">
    <property type="entry name" value="PAC"/>
</dbReference>
<dbReference type="CDD" id="cd01949">
    <property type="entry name" value="GGDEF"/>
    <property type="match status" value="1"/>
</dbReference>
<dbReference type="RefSeq" id="WP_014554190.1">
    <property type="nucleotide sequence ID" value="NC_017455.1"/>
</dbReference>
<protein>
    <submittedName>
        <fullName evidence="4">Diguanylate cyclase with PAS/PAC sensor</fullName>
    </submittedName>
</protein>
<dbReference type="Gene3D" id="3.30.70.270">
    <property type="match status" value="1"/>
</dbReference>
<feature type="domain" description="GGDEF" evidence="3">
    <location>
        <begin position="286"/>
        <end position="410"/>
    </location>
</feature>
<feature type="domain" description="PAS" evidence="1">
    <location>
        <begin position="128"/>
        <end position="200"/>
    </location>
</feature>
<dbReference type="PANTHER" id="PTHR44757:SF2">
    <property type="entry name" value="BIOFILM ARCHITECTURE MAINTENANCE PROTEIN MBAA"/>
    <property type="match status" value="1"/>
</dbReference>
<dbReference type="GO" id="GO:0006355">
    <property type="term" value="P:regulation of DNA-templated transcription"/>
    <property type="evidence" value="ECO:0007669"/>
    <property type="project" value="InterPro"/>
</dbReference>
<dbReference type="EMBL" id="CP002175">
    <property type="protein sequence ID" value="ADO78174.1"/>
    <property type="molecule type" value="Genomic_DNA"/>
</dbReference>
<dbReference type="PROSITE" id="PS50112">
    <property type="entry name" value="PAS"/>
    <property type="match status" value="1"/>
</dbReference>
<dbReference type="OrthoDB" id="9798833at2"/>
<evidence type="ECO:0000259" key="2">
    <source>
        <dbReference type="PROSITE" id="PS50113"/>
    </source>
</evidence>
<dbReference type="eggNOG" id="COG2199">
    <property type="taxonomic scope" value="Bacteria"/>
</dbReference>
<organism evidence="4 5">
    <name type="scientific">Halanaerobium praevalens (strain ATCC 33744 / DSM 2228 / GSL)</name>
    <dbReference type="NCBI Taxonomy" id="572479"/>
    <lineage>
        <taxon>Bacteria</taxon>
        <taxon>Bacillati</taxon>
        <taxon>Bacillota</taxon>
        <taxon>Clostridia</taxon>
        <taxon>Halanaerobiales</taxon>
        <taxon>Halanaerobiaceae</taxon>
        <taxon>Halanaerobium</taxon>
    </lineage>
</organism>